<feature type="region of interest" description="Disordered" evidence="6">
    <location>
        <begin position="1969"/>
        <end position="1996"/>
    </location>
</feature>
<evidence type="ECO:0000256" key="1">
    <source>
        <dbReference type="ARBA" id="ARBA00004123"/>
    </source>
</evidence>
<dbReference type="EMBL" id="JAUCMX010000005">
    <property type="protein sequence ID" value="KAK3546631.1"/>
    <property type="molecule type" value="Genomic_DNA"/>
</dbReference>
<feature type="region of interest" description="Disordered" evidence="6">
    <location>
        <begin position="1902"/>
        <end position="1922"/>
    </location>
</feature>
<dbReference type="InterPro" id="IPR003604">
    <property type="entry name" value="Matrin/U1-like-C_Znf_C2H2"/>
</dbReference>
<dbReference type="PROSITE" id="PS50171">
    <property type="entry name" value="ZF_MATRIN"/>
    <property type="match status" value="1"/>
</dbReference>
<feature type="compositionally biased region" description="Polar residues" evidence="6">
    <location>
        <begin position="2245"/>
        <end position="2255"/>
    </location>
</feature>
<feature type="compositionally biased region" description="Basic and acidic residues" evidence="6">
    <location>
        <begin position="841"/>
        <end position="854"/>
    </location>
</feature>
<feature type="compositionally biased region" description="Basic and acidic residues" evidence="6">
    <location>
        <begin position="2282"/>
        <end position="2306"/>
    </location>
</feature>
<dbReference type="GO" id="GO:0003729">
    <property type="term" value="F:mRNA binding"/>
    <property type="evidence" value="ECO:0007669"/>
    <property type="project" value="TreeGrafter"/>
</dbReference>
<dbReference type="InterPro" id="IPR036236">
    <property type="entry name" value="Znf_C2H2_sf"/>
</dbReference>
<keyword evidence="2" id="KW-0479">Metal-binding</keyword>
<feature type="region of interest" description="Disordered" evidence="6">
    <location>
        <begin position="2066"/>
        <end position="2122"/>
    </location>
</feature>
<reference evidence="8" key="1">
    <citation type="submission" date="2023-06" db="EMBL/GenBank/DDBJ databases">
        <title>Male Hemibagrus guttatus genome.</title>
        <authorList>
            <person name="Bian C."/>
        </authorList>
    </citation>
    <scope>NUCLEOTIDE SEQUENCE</scope>
    <source>
        <strain evidence="8">Male_cb2023</strain>
        <tissue evidence="8">Muscle</tissue>
    </source>
</reference>
<feature type="compositionally biased region" description="Low complexity" evidence="6">
    <location>
        <begin position="1756"/>
        <end position="1765"/>
    </location>
</feature>
<feature type="region of interest" description="Disordered" evidence="6">
    <location>
        <begin position="1581"/>
        <end position="1615"/>
    </location>
</feature>
<dbReference type="SUPFAM" id="SSF57667">
    <property type="entry name" value="beta-beta-alpha zinc fingers"/>
    <property type="match status" value="1"/>
</dbReference>
<feature type="region of interest" description="Disordered" evidence="6">
    <location>
        <begin position="537"/>
        <end position="666"/>
    </location>
</feature>
<dbReference type="Proteomes" id="UP001274896">
    <property type="component" value="Unassembled WGS sequence"/>
</dbReference>
<feature type="region of interest" description="Disordered" evidence="6">
    <location>
        <begin position="841"/>
        <end position="896"/>
    </location>
</feature>
<sequence>FALFLESCVPPVANSLSNFGSLPFFGLVSLQLAHLKAQLALHQLNVITARNFTPPFTALPALTLLELNKVAMSHPMYNPRGGPFSSGQRPIAAGQYGIGSQSGLDLAGARLGPDSMSSTRGGMTANQQMSFPLNQRQPQVSHNLDASIDMNIRGALEEMRLVTQMLQQPKTVDPRLKKDVRDKVLSPGGGGGYAAASVSGRSDEGDWTGYQAPSKLFSSPSIGHSSSSSQRFQSSGFGSSAGQSGLDSQSPSEHHPTRYTPESASSILANFGLSSEDLELLSHYPDDQLTPDNLPFILRDIRMRKATRNIADCERRSSDLLVSDARQGQVIDYGHSRKYDFPEEKPDNYAHDHLTKESVKYGREVTGSSFGNADKSNRPQQNLATPVLTQASIMVPKHQQPPVMASRPTPQSLDIQGAKAIPRRLPTSTAVPSPNVRPPQILSAAAGPLPSMVPMISGSSFAFAPPLIPASAAKRLPTPTMMNDYSAASPRIFPHTCSLCNVECVQTKDWIEHQNTSLHIESCRRLRKQYPDWNAETIPLTRTPSPKRHHGSSSHRQRSGSRSRSRSPRRYRRTRSRSRSRSPHRKSRGSPSYRRRSRSPPRRRSRSPPRQRSRSPPRQRSRSPPHQRSRSPGYSSSRRSPPRSSRRVSPRRSSPSRLQRSSSSERLAKKLLESSELSSVTDSSALKAMVESLAPALLAELAKKRSSSLSSSMKSSSSRKRSSSPSSKRSESSKSSSSSAMKTSFFKSVKPKKLAGPGTSCLLRLKGIPFGTTRQELVAAVEPFGAIHTAILLKAISEASVCMEREEDAKALVSCKDLKLHGKIIEICMEKEARVELRVPEHEKKPMAKKKESQHGPSKMSQAAKGKVVAKTAQTTKAKDMSKMAQTTKAKDMSKMAQTTKAKDAFKMSSAAKAKDVHKMAEAAKAKHVPKMSQVSKVKEVPKSQKAKVKQNVKVKPSTKGPRETPGKKIVKKEVPWRRNIVEITGLPEDGITEEDLTNLASPHGFISKPVIAITQHKAYLEMPNTKAAEALVKAYAETPAKLQEKEISITMMNKPVDLHNTESVFRVLMGLDMSPNELAMLPERLLTVSNVPYKVGAVNEIHSLVKRFGSYKQSLALNGRIIFEMDTTAIARSVYSRFRKFPCIIQNNSLIFSLAKMPRVADQIKKKPDAKGFKQHAKNRNTNAVTPPTPAPSVTSVIENVGTDLDHAKAKAGFKKSTEKYIKDTKTEVKIEPGTSATASNEIAVAMQAPVGESSLSSKTIRSDSNDSLMDTRPNETVLIESCESKMGISGNENKIDLQMENVTLVKTKEPELGHSDVLPITEEVPLSMDTTKHAENLPTEPTEHAETLQMKTEHAENLPNETENAENLQMGLEHAENLPSKTIENAENLPTEPTEHAENLQMETEHAENLPSETTENSENVQMETTEQIEKLKIDTNEQTEDVSVNINEHTEKLKTDFAEQDENVPVGTSKHVEESSLEGHCTSLPKDASEAVDQVQVEDNKLTDNRVVELPSVVDTKTVALTGSNSEVSTMDPVVLENELQQTFIKESTQDSEVAQGNLSPINQNDVQLKDDLKVHEPVQTDTTPPSSEQSQAEKATTMQGSLSGDDMTLGFPPVTPEILKALEAAVHQCRLQSSMKRAEEEATRKTEAEKNSTEKDVSQVDRKVTKSDRQKTQEKGRKPQSSRTTRSQSKRAESPERELSSRQRIKAAPKEGSPTTSNEGSSSSSTASRKTRQESSTLLRQSREREEDGYKTRSSSRSTRSSRNDTKAKKPGKPEEEVHAFEEPFPFNLDEFVTVDEVGEEAEEHTSPSTSAQSKLEDDPKSTMKKSVPKRKSSADTSSEKFKKLPSRLSADNEAEDHEATDMMEKEPINSGPVKEKETEKLERVAVSNDVHQTVFGEIEKEATLTPEPLESEVKDKESIAKAKASFISEESSNKEVSQMHDPSLIDSSALVLKHEPLQVSELLKQESPAVYQPERSDNELKEMETKELPSQDILVTLDEVGGEDGDFADEVDEEELLKCQAGENPEALLTVDEVGGDEAEAEEEHLQKVLQGLVTLDEIVEDEDDAGSFNPETLVTLDEARGDEETDESEQAKINPAKTEVDKSAQPEVPVESSFLEEDACDIEALRRMHFVTVDEVGEEEEEKQEQLVEEKVEEEKPITRRGGRAKKRSRQTPVRKSTRGKRGKSSNQVEELPENISQEEPASIDNVPPSVTNSEEISIKPENKPDDKPEEENVKEMETSTSPNIQTAGTVEEKPNLNKQEDEVTVKESNAAGDETENRAAIKEESKRKREDELNEEPKPKKSCSQPLITNDFTLPPFTPDNPIGVDFVVPKTGFFCKLCSLFYGNEETAKKTHCSSLRHYENMQKYYEKLKAQSGISPQTPSTQNSSYD</sequence>
<keyword evidence="3" id="KW-0863">Zinc-finger</keyword>
<evidence type="ECO:0000256" key="2">
    <source>
        <dbReference type="ARBA" id="ARBA00022723"/>
    </source>
</evidence>
<keyword evidence="4" id="KW-0862">Zinc</keyword>
<evidence type="ECO:0000259" key="7">
    <source>
        <dbReference type="PROSITE" id="PS50171"/>
    </source>
</evidence>
<feature type="compositionally biased region" description="Basic and acidic residues" evidence="6">
    <location>
        <begin position="1745"/>
        <end position="1755"/>
    </location>
</feature>
<protein>
    <recommendedName>
        <fullName evidence="7">Matrin-type domain-containing protein</fullName>
    </recommendedName>
</protein>
<feature type="domain" description="Matrin-type" evidence="7">
    <location>
        <begin position="2341"/>
        <end position="2372"/>
    </location>
</feature>
<feature type="compositionally biased region" description="Basic residues" evidence="6">
    <location>
        <begin position="2165"/>
        <end position="2176"/>
    </location>
</feature>
<feature type="region of interest" description="Disordered" evidence="6">
    <location>
        <begin position="924"/>
        <end position="969"/>
    </location>
</feature>
<keyword evidence="5" id="KW-0539">Nucleus</keyword>
<evidence type="ECO:0000313" key="9">
    <source>
        <dbReference type="Proteomes" id="UP001274896"/>
    </source>
</evidence>
<evidence type="ECO:0000256" key="3">
    <source>
        <dbReference type="ARBA" id="ARBA00022771"/>
    </source>
</evidence>
<comment type="caution">
    <text evidence="8">The sequence shown here is derived from an EMBL/GenBank/DDBJ whole genome shotgun (WGS) entry which is preliminary data.</text>
</comment>
<accession>A0AAE0V7K4</accession>
<feature type="compositionally biased region" description="Polar residues" evidence="6">
    <location>
        <begin position="1583"/>
        <end position="1606"/>
    </location>
</feature>
<feature type="non-terminal residue" evidence="8">
    <location>
        <position position="2396"/>
    </location>
</feature>
<feature type="compositionally biased region" description="Basic and acidic residues" evidence="6">
    <location>
        <begin position="1766"/>
        <end position="1786"/>
    </location>
</feature>
<keyword evidence="9" id="KW-1185">Reference proteome</keyword>
<dbReference type="GO" id="GO:0008270">
    <property type="term" value="F:zinc ion binding"/>
    <property type="evidence" value="ECO:0007669"/>
    <property type="project" value="UniProtKB-KW"/>
</dbReference>
<organism evidence="8 9">
    <name type="scientific">Hemibagrus guttatus</name>
    <dbReference type="NCBI Taxonomy" id="175788"/>
    <lineage>
        <taxon>Eukaryota</taxon>
        <taxon>Metazoa</taxon>
        <taxon>Chordata</taxon>
        <taxon>Craniata</taxon>
        <taxon>Vertebrata</taxon>
        <taxon>Euteleostomi</taxon>
        <taxon>Actinopterygii</taxon>
        <taxon>Neopterygii</taxon>
        <taxon>Teleostei</taxon>
        <taxon>Ostariophysi</taxon>
        <taxon>Siluriformes</taxon>
        <taxon>Bagridae</taxon>
        <taxon>Hemibagrus</taxon>
    </lineage>
</organism>
<feature type="compositionally biased region" description="Low complexity" evidence="6">
    <location>
        <begin position="217"/>
        <end position="245"/>
    </location>
</feature>
<feature type="compositionally biased region" description="Basic and acidic residues" evidence="6">
    <location>
        <begin position="2223"/>
        <end position="2244"/>
    </location>
</feature>
<dbReference type="Gene3D" id="3.30.70.330">
    <property type="match status" value="2"/>
</dbReference>
<dbReference type="InterPro" id="IPR012677">
    <property type="entry name" value="Nucleotide-bd_a/b_plait_sf"/>
</dbReference>
<feature type="compositionally biased region" description="Acidic residues" evidence="6">
    <location>
        <begin position="1797"/>
        <end position="1807"/>
    </location>
</feature>
<evidence type="ECO:0000256" key="5">
    <source>
        <dbReference type="ARBA" id="ARBA00023242"/>
    </source>
</evidence>
<evidence type="ECO:0000256" key="4">
    <source>
        <dbReference type="ARBA" id="ARBA00022833"/>
    </source>
</evidence>
<evidence type="ECO:0000313" key="8">
    <source>
        <dbReference type="EMBL" id="KAK3546631.1"/>
    </source>
</evidence>
<feature type="compositionally biased region" description="Low complexity" evidence="6">
    <location>
        <begin position="1717"/>
        <end position="1732"/>
    </location>
</feature>
<feature type="region of interest" description="Disordered" evidence="6">
    <location>
        <begin position="2141"/>
        <end position="2323"/>
    </location>
</feature>
<feature type="compositionally biased region" description="Basic and acidic residues" evidence="6">
    <location>
        <begin position="1640"/>
        <end position="1681"/>
    </location>
</feature>
<dbReference type="SUPFAM" id="SSF54928">
    <property type="entry name" value="RNA-binding domain, RBD"/>
    <property type="match status" value="2"/>
</dbReference>
<feature type="compositionally biased region" description="Basic residues" evidence="6">
    <location>
        <begin position="640"/>
        <end position="650"/>
    </location>
</feature>
<feature type="region of interest" description="Disordered" evidence="6">
    <location>
        <begin position="705"/>
        <end position="742"/>
    </location>
</feature>
<feature type="compositionally biased region" description="Low complexity" evidence="6">
    <location>
        <begin position="707"/>
        <end position="716"/>
    </location>
</feature>
<dbReference type="GO" id="GO:0005634">
    <property type="term" value="C:nucleus"/>
    <property type="evidence" value="ECO:0007669"/>
    <property type="project" value="UniProtKB-SubCell"/>
</dbReference>
<feature type="region of interest" description="Disordered" evidence="6">
    <location>
        <begin position="1638"/>
        <end position="1885"/>
    </location>
</feature>
<dbReference type="InterPro" id="IPR035979">
    <property type="entry name" value="RBD_domain_sf"/>
</dbReference>
<feature type="compositionally biased region" description="Basic residues" evidence="6">
    <location>
        <begin position="1827"/>
        <end position="1836"/>
    </location>
</feature>
<feature type="compositionally biased region" description="Basic and acidic residues" evidence="6">
    <location>
        <begin position="1694"/>
        <end position="1705"/>
    </location>
</feature>
<feature type="compositionally biased region" description="Polar residues" evidence="6">
    <location>
        <begin position="2309"/>
        <end position="2319"/>
    </location>
</feature>
<dbReference type="InterPro" id="IPR052109">
    <property type="entry name" value="SRRM_Domain-Containing"/>
</dbReference>
<feature type="compositionally biased region" description="Polar residues" evidence="6">
    <location>
        <begin position="2191"/>
        <end position="2206"/>
    </location>
</feature>
<feature type="compositionally biased region" description="Basic and acidic residues" evidence="6">
    <location>
        <begin position="2150"/>
        <end position="2164"/>
    </location>
</feature>
<dbReference type="SMART" id="SM00360">
    <property type="entry name" value="RRM"/>
    <property type="match status" value="2"/>
</dbReference>
<feature type="compositionally biased region" description="Basic and acidic residues" evidence="6">
    <location>
        <begin position="1862"/>
        <end position="1885"/>
    </location>
</feature>
<feature type="compositionally biased region" description="Basic and acidic residues" evidence="6">
    <location>
        <begin position="2257"/>
        <end position="2272"/>
    </location>
</feature>
<comment type="subcellular location">
    <subcellularLocation>
        <location evidence="1">Nucleus</location>
    </subcellularLocation>
</comment>
<gene>
    <name evidence="8" type="ORF">QTP70_031434</name>
</gene>
<feature type="compositionally biased region" description="Low complexity" evidence="6">
    <location>
        <begin position="630"/>
        <end position="639"/>
    </location>
</feature>
<dbReference type="InterPro" id="IPR000504">
    <property type="entry name" value="RRM_dom"/>
</dbReference>
<feature type="region of interest" description="Disordered" evidence="6">
    <location>
        <begin position="170"/>
        <end position="261"/>
    </location>
</feature>
<feature type="compositionally biased region" description="Basic and acidic residues" evidence="6">
    <location>
        <begin position="172"/>
        <end position="184"/>
    </location>
</feature>
<feature type="compositionally biased region" description="Basic and acidic residues" evidence="6">
    <location>
        <begin position="1979"/>
        <end position="1994"/>
    </location>
</feature>
<evidence type="ECO:0000256" key="6">
    <source>
        <dbReference type="SAM" id="MobiDB-lite"/>
    </source>
</evidence>
<dbReference type="SMART" id="SM00451">
    <property type="entry name" value="ZnF_U1"/>
    <property type="match status" value="2"/>
</dbReference>
<feature type="compositionally biased region" description="Low complexity" evidence="6">
    <location>
        <begin position="723"/>
        <end position="742"/>
    </location>
</feature>
<dbReference type="InterPro" id="IPR000690">
    <property type="entry name" value="Matrin/U1-C_Znf_C2H2"/>
</dbReference>
<proteinExistence type="predicted"/>
<name>A0AAE0V7K4_9TELE</name>
<dbReference type="PANTHER" id="PTHR34755">
    <property type="entry name" value="SERINE/ARGININE REPETITIVE MATRIX PROTEIN 3-RELATED"/>
    <property type="match status" value="1"/>
</dbReference>
<feature type="compositionally biased region" description="Low complexity" evidence="6">
    <location>
        <begin position="651"/>
        <end position="665"/>
    </location>
</feature>
<feature type="compositionally biased region" description="Basic residues" evidence="6">
    <location>
        <begin position="545"/>
        <end position="629"/>
    </location>
</feature>
<dbReference type="PANTHER" id="PTHR34755:SF3">
    <property type="entry name" value="SERINE_ARGININE REPETITIVE MATRIX PROTEIN 2"/>
    <property type="match status" value="1"/>
</dbReference>